<dbReference type="EMBL" id="JAPTMY010000003">
    <property type="protein sequence ID" value="MCZ0856839.1"/>
    <property type="molecule type" value="Genomic_DNA"/>
</dbReference>
<dbReference type="Pfam" id="PF19700">
    <property type="entry name" value="DUF6198"/>
    <property type="match status" value="1"/>
</dbReference>
<dbReference type="RefSeq" id="WP_268916538.1">
    <property type="nucleotide sequence ID" value="NZ_JAPTMY010000003.1"/>
</dbReference>
<keyword evidence="2" id="KW-1133">Transmembrane helix</keyword>
<feature type="transmembrane region" description="Helical" evidence="2">
    <location>
        <begin position="197"/>
        <end position="216"/>
    </location>
</feature>
<accession>A0ABT4I541</accession>
<organism evidence="3 4">
    <name type="scientific">Actinomyces israelii</name>
    <dbReference type="NCBI Taxonomy" id="1659"/>
    <lineage>
        <taxon>Bacteria</taxon>
        <taxon>Bacillati</taxon>
        <taxon>Actinomycetota</taxon>
        <taxon>Actinomycetes</taxon>
        <taxon>Actinomycetales</taxon>
        <taxon>Actinomycetaceae</taxon>
        <taxon>Actinomyces</taxon>
    </lineage>
</organism>
<evidence type="ECO:0000256" key="2">
    <source>
        <dbReference type="SAM" id="Phobius"/>
    </source>
</evidence>
<evidence type="ECO:0000256" key="1">
    <source>
        <dbReference type="SAM" id="MobiDB-lite"/>
    </source>
</evidence>
<proteinExistence type="predicted"/>
<dbReference type="PANTHER" id="PTHR40078">
    <property type="entry name" value="INTEGRAL MEMBRANE PROTEIN-RELATED"/>
    <property type="match status" value="1"/>
</dbReference>
<name>A0ABT4I541_9ACTO</name>
<dbReference type="Proteomes" id="UP001072034">
    <property type="component" value="Unassembled WGS sequence"/>
</dbReference>
<evidence type="ECO:0000313" key="4">
    <source>
        <dbReference type="Proteomes" id="UP001072034"/>
    </source>
</evidence>
<sequence length="259" mass="27312">MTGPLDDDGAGGGVAAPLPQGRQPGRCEMPSGRLTDKKQWTLRGGSLLRRVLVCVVGEIITSLGIAILLIGHAGVDPYTAFLQGVAHLSGLSFAAVVPIVNILLLVVVVPFDRTIFGLGTVLNFTMVGVLVDFFQAVYAEYLTFTYTVAGMLVCLLIGMGLFSLGVSMYITCDLGQGPYDGIAPAINREFPRVSYRAFRVTQDVLAIALALVLTGFDLSLGIVAVGTIVMGFFLGPIIGLCNTRISSRLVGQPPGRVPP</sequence>
<feature type="transmembrane region" description="Helical" evidence="2">
    <location>
        <begin position="144"/>
        <end position="166"/>
    </location>
</feature>
<feature type="transmembrane region" description="Helical" evidence="2">
    <location>
        <begin position="222"/>
        <end position="241"/>
    </location>
</feature>
<evidence type="ECO:0000313" key="3">
    <source>
        <dbReference type="EMBL" id="MCZ0856839.1"/>
    </source>
</evidence>
<keyword evidence="2" id="KW-0472">Membrane</keyword>
<dbReference type="InterPro" id="IPR038750">
    <property type="entry name" value="YczE/YyaS-like"/>
</dbReference>
<evidence type="ECO:0008006" key="5">
    <source>
        <dbReference type="Google" id="ProtNLM"/>
    </source>
</evidence>
<dbReference type="PANTHER" id="PTHR40078:SF1">
    <property type="entry name" value="INTEGRAL MEMBRANE PROTEIN"/>
    <property type="match status" value="1"/>
</dbReference>
<keyword evidence="4" id="KW-1185">Reference proteome</keyword>
<feature type="transmembrane region" description="Helical" evidence="2">
    <location>
        <begin position="116"/>
        <end position="138"/>
    </location>
</feature>
<feature type="transmembrane region" description="Helical" evidence="2">
    <location>
        <begin position="47"/>
        <end position="70"/>
    </location>
</feature>
<reference evidence="3" key="1">
    <citation type="submission" date="2022-10" db="EMBL/GenBank/DDBJ databases">
        <title>Genome sequence of Actinomyces israelii ATCC 10048.</title>
        <authorList>
            <person name="Watt R.M."/>
            <person name="Tong W.M."/>
        </authorList>
    </citation>
    <scope>NUCLEOTIDE SEQUENCE</scope>
    <source>
        <strain evidence="3">ATCC 10048</strain>
    </source>
</reference>
<keyword evidence="2" id="KW-0812">Transmembrane</keyword>
<gene>
    <name evidence="3" type="ORF">OHJ16_02065</name>
</gene>
<feature type="transmembrane region" description="Helical" evidence="2">
    <location>
        <begin position="90"/>
        <end position="109"/>
    </location>
</feature>
<comment type="caution">
    <text evidence="3">The sequence shown here is derived from an EMBL/GenBank/DDBJ whole genome shotgun (WGS) entry which is preliminary data.</text>
</comment>
<feature type="region of interest" description="Disordered" evidence="1">
    <location>
        <begin position="1"/>
        <end position="32"/>
    </location>
</feature>
<protein>
    <recommendedName>
        <fullName evidence="5">YitT family protein</fullName>
    </recommendedName>
</protein>